<organism evidence="1">
    <name type="scientific">Harvfovirus sp</name>
    <dbReference type="NCBI Taxonomy" id="2487768"/>
    <lineage>
        <taxon>Viruses</taxon>
        <taxon>Varidnaviria</taxon>
        <taxon>Bamfordvirae</taxon>
        <taxon>Nucleocytoviricota</taxon>
        <taxon>Megaviricetes</taxon>
        <taxon>Imitervirales</taxon>
        <taxon>Mimiviridae</taxon>
        <taxon>Klosneuvirinae</taxon>
    </lineage>
</organism>
<proteinExistence type="predicted"/>
<reference evidence="1" key="1">
    <citation type="submission" date="2018-10" db="EMBL/GenBank/DDBJ databases">
        <title>Hidden diversity of soil giant viruses.</title>
        <authorList>
            <person name="Schulz F."/>
            <person name="Alteio L."/>
            <person name="Goudeau D."/>
            <person name="Ryan E.M."/>
            <person name="Malmstrom R.R."/>
            <person name="Blanchard J."/>
            <person name="Woyke T."/>
        </authorList>
    </citation>
    <scope>NUCLEOTIDE SEQUENCE</scope>
    <source>
        <strain evidence="1">HAV1</strain>
    </source>
</reference>
<dbReference type="PANTHER" id="PTHR36220">
    <property type="entry name" value="UNNAMED PRODUCT"/>
    <property type="match status" value="1"/>
</dbReference>
<dbReference type="Gene3D" id="2.130.10.130">
    <property type="entry name" value="Integrin alpha, N-terminal"/>
    <property type="match status" value="1"/>
</dbReference>
<accession>A0A3G5A3J7</accession>
<name>A0A3G5A3J7_9VIRU</name>
<dbReference type="PANTHER" id="PTHR36220:SF1">
    <property type="entry name" value="GAMMA TUBULIN COMPLEX COMPONENT C-TERMINAL DOMAIN-CONTAINING PROTEIN"/>
    <property type="match status" value="1"/>
</dbReference>
<evidence type="ECO:0000313" key="1">
    <source>
        <dbReference type="EMBL" id="AYV81054.1"/>
    </source>
</evidence>
<dbReference type="EMBL" id="MK072256">
    <property type="protein sequence ID" value="AYV81054.1"/>
    <property type="molecule type" value="Genomic_DNA"/>
</dbReference>
<dbReference type="Gene3D" id="2.130.10.10">
    <property type="entry name" value="YVTN repeat-like/Quinoprotein amine dehydrogenase"/>
    <property type="match status" value="1"/>
</dbReference>
<protein>
    <submittedName>
        <fullName evidence="1">Uncharacterized protein</fullName>
    </submittedName>
</protein>
<dbReference type="InterPro" id="IPR028994">
    <property type="entry name" value="Integrin_alpha_N"/>
</dbReference>
<dbReference type="InterPro" id="IPR015943">
    <property type="entry name" value="WD40/YVTN_repeat-like_dom_sf"/>
</dbReference>
<gene>
    <name evidence="1" type="ORF">Harvfovirus14_35</name>
</gene>
<dbReference type="SUPFAM" id="SSF82171">
    <property type="entry name" value="DPP6 N-terminal domain-like"/>
    <property type="match status" value="1"/>
</dbReference>
<sequence>MIPNQKNNIFTPHDLLSFIRSRAKKHKPIAKEKLQSRGPYKNTAHIIGMTDPIIPYQANAVALSGDGKTLAVGAAGSGVFVFVNINGKWEQETFLEANDVGDFNNQGFSVAISFDGKYIVMGVPFYFVSPEEEVGAIVVFHLDNGIWNQTLPLVGSDYVGDAAQGYSVAISKAGNVIAVGGLADDNFKGAVWIWTRIADGNVWTQDGPKIVGIGGYESIQGISVALSSNGRILASGGNDDDNLRGAVWMFNKIGAAWIQDGPNLFCENAIGGSLQGYSVSLNGEGSLLASGAPGSLQNIGEVFIFERDNDEWSFLDKIHEPAINSAFGTSVSFNNSGNILAVGAPAIFNGDGLTAIYKRECDTFNLLQIMKEGEIGQAFGMSVSFSASGSTLAIGGPGNGFLQGETWIFQK</sequence>